<feature type="domain" description="J" evidence="3">
    <location>
        <begin position="54"/>
        <end position="121"/>
    </location>
</feature>
<dbReference type="SUPFAM" id="SSF46565">
    <property type="entry name" value="Chaperone J-domain"/>
    <property type="match status" value="1"/>
</dbReference>
<name>A0A7S1ZMM7_9STRA</name>
<dbReference type="Pfam" id="PF00226">
    <property type="entry name" value="DnaJ"/>
    <property type="match status" value="1"/>
</dbReference>
<dbReference type="EMBL" id="HBGN01027547">
    <property type="protein sequence ID" value="CAD9343356.1"/>
    <property type="molecule type" value="Transcribed_RNA"/>
</dbReference>
<dbReference type="PANTHER" id="PTHR43096">
    <property type="entry name" value="DNAJ HOMOLOG 1, MITOCHONDRIAL-RELATED"/>
    <property type="match status" value="1"/>
</dbReference>
<dbReference type="InterPro" id="IPR036869">
    <property type="entry name" value="J_dom_sf"/>
</dbReference>
<dbReference type="PROSITE" id="PS50076">
    <property type="entry name" value="DNAJ_2"/>
    <property type="match status" value="1"/>
</dbReference>
<keyword evidence="1" id="KW-0143">Chaperone</keyword>
<dbReference type="GO" id="GO:0005737">
    <property type="term" value="C:cytoplasm"/>
    <property type="evidence" value="ECO:0007669"/>
    <property type="project" value="TreeGrafter"/>
</dbReference>
<evidence type="ECO:0000259" key="3">
    <source>
        <dbReference type="PROSITE" id="PS50076"/>
    </source>
</evidence>
<protein>
    <recommendedName>
        <fullName evidence="3">J domain-containing protein</fullName>
    </recommendedName>
</protein>
<evidence type="ECO:0000313" key="4">
    <source>
        <dbReference type="EMBL" id="CAD9343356.1"/>
    </source>
</evidence>
<dbReference type="SMART" id="SM00271">
    <property type="entry name" value="DnaJ"/>
    <property type="match status" value="1"/>
</dbReference>
<feature type="region of interest" description="Disordered" evidence="2">
    <location>
        <begin position="167"/>
        <end position="230"/>
    </location>
</feature>
<accession>A0A7S1ZMM7</accession>
<proteinExistence type="predicted"/>
<dbReference type="GO" id="GO:0042026">
    <property type="term" value="P:protein refolding"/>
    <property type="evidence" value="ECO:0007669"/>
    <property type="project" value="TreeGrafter"/>
</dbReference>
<reference evidence="4" key="1">
    <citation type="submission" date="2021-01" db="EMBL/GenBank/DDBJ databases">
        <authorList>
            <person name="Corre E."/>
            <person name="Pelletier E."/>
            <person name="Niang G."/>
            <person name="Scheremetjew M."/>
            <person name="Finn R."/>
            <person name="Kale V."/>
            <person name="Holt S."/>
            <person name="Cochrane G."/>
            <person name="Meng A."/>
            <person name="Brown T."/>
            <person name="Cohen L."/>
        </authorList>
    </citation>
    <scope>NUCLEOTIDE SEQUENCE</scope>
    <source>
        <strain evidence="4">Pop2</strain>
    </source>
</reference>
<evidence type="ECO:0000256" key="2">
    <source>
        <dbReference type="SAM" id="MobiDB-lite"/>
    </source>
</evidence>
<sequence>MLPSPRMIQPLMRRCRRHQYDTTLIGTGISQSSLWSKNSVASYFTNTDRMKADDPYATLGLQWGATTTEIKTSFRNLATKYHPDVNKEDSPVVAIKKFQNIKRAYEKLMDVKGAPHRDDLREEWSFAVWRNSDVIAQDRTDVAGAMRKRPVKPAQSIKKGSQWGIATLGHPDGGGNAPRQKRGEYLGDGGKSRKGSAHSVGTGQSKWVKPKEFKPWNPGDVKVKGVSAQK</sequence>
<dbReference type="AlphaFoldDB" id="A0A7S1ZMM7"/>
<evidence type="ECO:0000256" key="1">
    <source>
        <dbReference type="ARBA" id="ARBA00023186"/>
    </source>
</evidence>
<dbReference type="PANTHER" id="PTHR43096:SF52">
    <property type="entry name" value="DNAJ HOMOLOG 1, MITOCHONDRIAL-RELATED"/>
    <property type="match status" value="1"/>
</dbReference>
<organism evidence="4">
    <name type="scientific">Ditylum brightwellii</name>
    <dbReference type="NCBI Taxonomy" id="49249"/>
    <lineage>
        <taxon>Eukaryota</taxon>
        <taxon>Sar</taxon>
        <taxon>Stramenopiles</taxon>
        <taxon>Ochrophyta</taxon>
        <taxon>Bacillariophyta</taxon>
        <taxon>Mediophyceae</taxon>
        <taxon>Lithodesmiophycidae</taxon>
        <taxon>Lithodesmiales</taxon>
        <taxon>Lithodesmiaceae</taxon>
        <taxon>Ditylum</taxon>
    </lineage>
</organism>
<dbReference type="PRINTS" id="PR00625">
    <property type="entry name" value="JDOMAIN"/>
</dbReference>
<dbReference type="GO" id="GO:0051082">
    <property type="term" value="F:unfolded protein binding"/>
    <property type="evidence" value="ECO:0007669"/>
    <property type="project" value="TreeGrafter"/>
</dbReference>
<dbReference type="InterPro" id="IPR001623">
    <property type="entry name" value="DnaJ_domain"/>
</dbReference>
<gene>
    <name evidence="4" type="ORF">DBRI1063_LOCUS17786</name>
</gene>
<dbReference type="Gene3D" id="1.10.287.110">
    <property type="entry name" value="DnaJ domain"/>
    <property type="match status" value="1"/>
</dbReference>
<dbReference type="CDD" id="cd06257">
    <property type="entry name" value="DnaJ"/>
    <property type="match status" value="1"/>
</dbReference>